<dbReference type="Gene3D" id="3.40.50.300">
    <property type="entry name" value="P-loop containing nucleotide triphosphate hydrolases"/>
    <property type="match status" value="1"/>
</dbReference>
<dbReference type="SUPFAM" id="SSF52540">
    <property type="entry name" value="P-loop containing nucleoside triphosphate hydrolases"/>
    <property type="match status" value="1"/>
</dbReference>
<evidence type="ECO:0000313" key="4">
    <source>
        <dbReference type="Proteomes" id="UP000663852"/>
    </source>
</evidence>
<evidence type="ECO:0000313" key="1">
    <source>
        <dbReference type="EMBL" id="CAF1444019.1"/>
    </source>
</evidence>
<dbReference type="EMBL" id="CAJNOJ010000425">
    <property type="protein sequence ID" value="CAF1444019.1"/>
    <property type="molecule type" value="Genomic_DNA"/>
</dbReference>
<keyword evidence="3" id="KW-1185">Reference proteome</keyword>
<dbReference type="OrthoDB" id="10069530at2759"/>
<organism evidence="1 4">
    <name type="scientific">Adineta ricciae</name>
    <name type="common">Rotifer</name>
    <dbReference type="NCBI Taxonomy" id="249248"/>
    <lineage>
        <taxon>Eukaryota</taxon>
        <taxon>Metazoa</taxon>
        <taxon>Spiralia</taxon>
        <taxon>Gnathifera</taxon>
        <taxon>Rotifera</taxon>
        <taxon>Eurotatoria</taxon>
        <taxon>Bdelloidea</taxon>
        <taxon>Adinetida</taxon>
        <taxon>Adinetidae</taxon>
        <taxon>Adineta</taxon>
    </lineage>
</organism>
<dbReference type="AlphaFoldDB" id="A0A815P492"/>
<protein>
    <submittedName>
        <fullName evidence="1">Uncharacterized protein</fullName>
    </submittedName>
</protein>
<evidence type="ECO:0000313" key="3">
    <source>
        <dbReference type="Proteomes" id="UP000663828"/>
    </source>
</evidence>
<dbReference type="Proteomes" id="UP000663852">
    <property type="component" value="Unassembled WGS sequence"/>
</dbReference>
<dbReference type="InterPro" id="IPR027417">
    <property type="entry name" value="P-loop_NTPase"/>
</dbReference>
<reference evidence="1" key="1">
    <citation type="submission" date="2021-02" db="EMBL/GenBank/DDBJ databases">
        <authorList>
            <person name="Nowell W R."/>
        </authorList>
    </citation>
    <scope>NUCLEOTIDE SEQUENCE</scope>
</reference>
<dbReference type="Proteomes" id="UP000663828">
    <property type="component" value="Unassembled WGS sequence"/>
</dbReference>
<sequence>MRDLSQNCYTWLTSIEHHKRQSFFKALLNKLNPLQAQLKKYVAIKTFNEYDEQLSTLKLLCNTDFNQKPLDFAEKFGGDASKSEDFYLDNYEELLVKATELIKLSSDERSKECKDVIILELPMKVLKGVELWDIPGFDENETINNRIKEILEDTDLIFVLIPHQESVRMAFQNFIQPRLEKQENDNTNFELNANNRTSIVCFIVTQIDTFKPNIQTNRSRDDVLTNLFITLGKYPNIKFNGNDMKSCNNFIPMCTHRQFGIKTFLECRQMFIEKSSRWFQNAIERLAHFRLRYLLNVMQQIIQYSDIKLKSQQCKELQHAFLI</sequence>
<accession>A0A815P492</accession>
<comment type="caution">
    <text evidence="1">The sequence shown here is derived from an EMBL/GenBank/DDBJ whole genome shotgun (WGS) entry which is preliminary data.</text>
</comment>
<gene>
    <name evidence="1" type="ORF">EDS130_LOCUS39076</name>
    <name evidence="2" type="ORF">XAT740_LOCUS46420</name>
</gene>
<proteinExistence type="predicted"/>
<evidence type="ECO:0000313" key="2">
    <source>
        <dbReference type="EMBL" id="CAF1589704.1"/>
    </source>
</evidence>
<name>A0A815P492_ADIRI</name>
<dbReference type="EMBL" id="CAJNOR010006231">
    <property type="protein sequence ID" value="CAF1589704.1"/>
    <property type="molecule type" value="Genomic_DNA"/>
</dbReference>